<sequence length="315" mass="35244">MFKVRYFSFLLAILATSCGASSKLSSEQEREVSALKIQTTLNYLASDELLGRDSGQDGNVQAATYLAKELQAYGIKPYFTSYEDKLVEVENTWNVVGVIPGQDPELKNEVVVLGAHYDHIGIQKPVAGDSIANGANDNASGVSIVLELARNLAKKEMKRTVLVCFFTAEELGLLGSTHLANRLKEEEVNVVMMLNFEMLGVPMQREYTTFITGYDQSNLATKINEIAGENLAGRFEDAEAMQLFKRSDNYPFYSAFTIPSQTFSSSDFENFKYYHHVKDEAHLMDVPFMTELTKKFIPVVEKLINLPSGEIRLKN</sequence>
<dbReference type="PANTHER" id="PTHR12147:SF26">
    <property type="entry name" value="PEPTIDASE M28 DOMAIN-CONTAINING PROTEIN"/>
    <property type="match status" value="1"/>
</dbReference>
<dbReference type="Gene3D" id="3.40.630.10">
    <property type="entry name" value="Zn peptidases"/>
    <property type="match status" value="1"/>
</dbReference>
<dbReference type="GO" id="GO:0004177">
    <property type="term" value="F:aminopeptidase activity"/>
    <property type="evidence" value="ECO:0007669"/>
    <property type="project" value="UniProtKB-KW"/>
</dbReference>
<dbReference type="Pfam" id="PF04389">
    <property type="entry name" value="Peptidase_M28"/>
    <property type="match status" value="1"/>
</dbReference>
<dbReference type="AlphaFoldDB" id="A0A378U308"/>
<dbReference type="InterPro" id="IPR045175">
    <property type="entry name" value="M28_fam"/>
</dbReference>
<keyword evidence="3" id="KW-0031">Aminopeptidase</keyword>
<dbReference type="RefSeq" id="WP_115091724.1">
    <property type="nucleotide sequence ID" value="NZ_CP068107.1"/>
</dbReference>
<accession>A0A378U308</accession>
<keyword evidence="3" id="KW-0645">Protease</keyword>
<evidence type="ECO:0000313" key="3">
    <source>
        <dbReference type="EMBL" id="STZ68850.1"/>
    </source>
</evidence>
<evidence type="ECO:0000256" key="1">
    <source>
        <dbReference type="SAM" id="SignalP"/>
    </source>
</evidence>
<dbReference type="PANTHER" id="PTHR12147">
    <property type="entry name" value="METALLOPEPTIDASE M28 FAMILY MEMBER"/>
    <property type="match status" value="1"/>
</dbReference>
<keyword evidence="4" id="KW-1185">Reference proteome</keyword>
<dbReference type="EMBL" id="UGQL01000002">
    <property type="protein sequence ID" value="STZ68850.1"/>
    <property type="molecule type" value="Genomic_DNA"/>
</dbReference>
<keyword evidence="1" id="KW-0732">Signal</keyword>
<name>A0A378U308_MYROD</name>
<organism evidence="3 4">
    <name type="scientific">Myroides odoratus</name>
    <name type="common">Flavobacterium odoratum</name>
    <dbReference type="NCBI Taxonomy" id="256"/>
    <lineage>
        <taxon>Bacteria</taxon>
        <taxon>Pseudomonadati</taxon>
        <taxon>Bacteroidota</taxon>
        <taxon>Flavobacteriia</taxon>
        <taxon>Flavobacteriales</taxon>
        <taxon>Flavobacteriaceae</taxon>
        <taxon>Myroides</taxon>
    </lineage>
</organism>
<evidence type="ECO:0000313" key="4">
    <source>
        <dbReference type="Proteomes" id="UP000255024"/>
    </source>
</evidence>
<dbReference type="GO" id="GO:0006508">
    <property type="term" value="P:proteolysis"/>
    <property type="evidence" value="ECO:0007669"/>
    <property type="project" value="InterPro"/>
</dbReference>
<gene>
    <name evidence="3" type="ORF">NCTC11179_02327</name>
</gene>
<dbReference type="PROSITE" id="PS51257">
    <property type="entry name" value="PROKAR_LIPOPROTEIN"/>
    <property type="match status" value="1"/>
</dbReference>
<evidence type="ECO:0000259" key="2">
    <source>
        <dbReference type="Pfam" id="PF04389"/>
    </source>
</evidence>
<keyword evidence="3" id="KW-0378">Hydrolase</keyword>
<feature type="signal peptide" evidence="1">
    <location>
        <begin position="1"/>
        <end position="22"/>
    </location>
</feature>
<feature type="chain" id="PRO_5016598069" evidence="1">
    <location>
        <begin position="23"/>
        <end position="315"/>
    </location>
</feature>
<dbReference type="SUPFAM" id="SSF53187">
    <property type="entry name" value="Zn-dependent exopeptidases"/>
    <property type="match status" value="1"/>
</dbReference>
<proteinExistence type="predicted"/>
<dbReference type="InterPro" id="IPR007484">
    <property type="entry name" value="Peptidase_M28"/>
</dbReference>
<protein>
    <submittedName>
        <fullName evidence="3">Bacterial leucyl aminopeptidase</fullName>
        <ecNumber evidence="3">3.4.11.10</ecNumber>
    </submittedName>
</protein>
<dbReference type="Proteomes" id="UP000255024">
    <property type="component" value="Unassembled WGS sequence"/>
</dbReference>
<reference evidence="3 4" key="1">
    <citation type="submission" date="2018-06" db="EMBL/GenBank/DDBJ databases">
        <authorList>
            <consortium name="Pathogen Informatics"/>
            <person name="Doyle S."/>
        </authorList>
    </citation>
    <scope>NUCLEOTIDE SEQUENCE [LARGE SCALE GENOMIC DNA]</scope>
    <source>
        <strain evidence="3 4">NCTC11179</strain>
    </source>
</reference>
<dbReference type="GO" id="GO:0008235">
    <property type="term" value="F:metalloexopeptidase activity"/>
    <property type="evidence" value="ECO:0007669"/>
    <property type="project" value="InterPro"/>
</dbReference>
<feature type="domain" description="Peptidase M28" evidence="2">
    <location>
        <begin position="94"/>
        <end position="289"/>
    </location>
</feature>
<dbReference type="EC" id="3.4.11.10" evidence="3"/>